<organism evidence="2 3">
    <name type="scientific">Phyllosticta capitalensis</name>
    <dbReference type="NCBI Taxonomy" id="121624"/>
    <lineage>
        <taxon>Eukaryota</taxon>
        <taxon>Fungi</taxon>
        <taxon>Dikarya</taxon>
        <taxon>Ascomycota</taxon>
        <taxon>Pezizomycotina</taxon>
        <taxon>Dothideomycetes</taxon>
        <taxon>Dothideomycetes incertae sedis</taxon>
        <taxon>Botryosphaeriales</taxon>
        <taxon>Phyllostictaceae</taxon>
        <taxon>Phyllosticta</taxon>
    </lineage>
</organism>
<evidence type="ECO:0000256" key="1">
    <source>
        <dbReference type="SAM" id="MobiDB-lite"/>
    </source>
</evidence>
<dbReference type="Proteomes" id="UP001492380">
    <property type="component" value="Unassembled WGS sequence"/>
</dbReference>
<feature type="compositionally biased region" description="Basic and acidic residues" evidence="1">
    <location>
        <begin position="1"/>
        <end position="20"/>
    </location>
</feature>
<comment type="caution">
    <text evidence="2">The sequence shown here is derived from an EMBL/GenBank/DDBJ whole genome shotgun (WGS) entry which is preliminary data.</text>
</comment>
<feature type="compositionally biased region" description="Basic and acidic residues" evidence="1">
    <location>
        <begin position="283"/>
        <end position="292"/>
    </location>
</feature>
<sequence>MEDNPPHRDDPNHPPDRDDVPAPARVFENAARLECANMLLRSFLAFDSVTGQLGNDFEPLPKFKGQQDDAVLNMAITDLTQMLRDRGIVSFNEPRVQYVRDFATGYREGIDDAKRMQSNASKQAHRNAKAAFHHEFETYQIKETERRQQIKTDYASQVAELKGEIESLKNGIDTKISDLHVALLAAINTNPSTTPAAAATESFSLERPTGPTWPLVPTPWPEHSMTTRSSDLHVGRSSTTKKRKEPAEGHVERSTTTFRPQFRYLTSPPRQPSPRPALRTLPRRQEHEEGPVARRLFRAIRPAEAFVDDRGDPYPNINTTQGNTFSNRIARNMYVNVAAIRHFLPMTENATVARIYNRYIASLPANTARGGGWYWAPIKGALLIIESIEAEMARHEARHGNVVPFAGFLELEEMWSFLKHEHRDTLHERLQM</sequence>
<name>A0ABR1YJI7_9PEZI</name>
<protein>
    <submittedName>
        <fullName evidence="2">Uncharacterized protein</fullName>
    </submittedName>
</protein>
<feature type="region of interest" description="Disordered" evidence="1">
    <location>
        <begin position="1"/>
        <end position="21"/>
    </location>
</feature>
<proteinExistence type="predicted"/>
<gene>
    <name evidence="2" type="ORF">HDK90DRAFT_556511</name>
</gene>
<accession>A0ABR1YJI7</accession>
<evidence type="ECO:0000313" key="2">
    <source>
        <dbReference type="EMBL" id="KAK8230693.1"/>
    </source>
</evidence>
<evidence type="ECO:0000313" key="3">
    <source>
        <dbReference type="Proteomes" id="UP001492380"/>
    </source>
</evidence>
<reference evidence="2 3" key="1">
    <citation type="submission" date="2024-04" db="EMBL/GenBank/DDBJ databases">
        <title>Phyllosticta paracitricarpa is synonymous to the EU quarantine fungus P. citricarpa based on phylogenomic analyses.</title>
        <authorList>
            <consortium name="Lawrence Berkeley National Laboratory"/>
            <person name="Van Ingen-Buijs V.A."/>
            <person name="Van Westerhoven A.C."/>
            <person name="Haridas S."/>
            <person name="Skiadas P."/>
            <person name="Martin F."/>
            <person name="Groenewald J.Z."/>
            <person name="Crous P.W."/>
            <person name="Seidl M.F."/>
        </authorList>
    </citation>
    <scope>NUCLEOTIDE SEQUENCE [LARGE SCALE GENOMIC DNA]</scope>
    <source>
        <strain evidence="2 3">CBS 123374</strain>
    </source>
</reference>
<keyword evidence="3" id="KW-1185">Reference proteome</keyword>
<feature type="region of interest" description="Disordered" evidence="1">
    <location>
        <begin position="205"/>
        <end position="294"/>
    </location>
</feature>
<dbReference type="EMBL" id="JBBWRZ010000008">
    <property type="protein sequence ID" value="KAK8230693.1"/>
    <property type="molecule type" value="Genomic_DNA"/>
</dbReference>